<dbReference type="GO" id="GO:0046872">
    <property type="term" value="F:metal ion binding"/>
    <property type="evidence" value="ECO:0007669"/>
    <property type="project" value="UniProtKB-KW"/>
</dbReference>
<feature type="binding site" evidence="5">
    <location>
        <position position="538"/>
    </location>
    <ligand>
        <name>Zn(2+)</name>
        <dbReference type="ChEBI" id="CHEBI:29105"/>
        <label>2</label>
    </ligand>
</feature>
<dbReference type="PRINTS" id="PR00387">
    <property type="entry name" value="PDIESTERASE1"/>
</dbReference>
<feature type="binding site" evidence="5">
    <location>
        <position position="499"/>
    </location>
    <ligand>
        <name>Zn(2+)</name>
        <dbReference type="ChEBI" id="CHEBI:29105"/>
        <label>1</label>
    </ligand>
</feature>
<keyword evidence="7" id="KW-0175">Coiled coil</keyword>
<dbReference type="Gene3D" id="1.10.1300.10">
    <property type="entry name" value="3'5'-cyclic nucleotide phosphodiesterase, catalytic domain"/>
    <property type="match status" value="1"/>
</dbReference>
<dbReference type="InterPro" id="IPR023174">
    <property type="entry name" value="PDEase_CS"/>
</dbReference>
<evidence type="ECO:0000313" key="11">
    <source>
        <dbReference type="Proteomes" id="UP000232323"/>
    </source>
</evidence>
<reference evidence="10 11" key="1">
    <citation type="submission" date="2017-08" db="EMBL/GenBank/DDBJ databases">
        <title>Acidophilic green algal genome provides insights into adaptation to an acidic environment.</title>
        <authorList>
            <person name="Hirooka S."/>
            <person name="Hirose Y."/>
            <person name="Kanesaki Y."/>
            <person name="Higuchi S."/>
            <person name="Fujiwara T."/>
            <person name="Onuma R."/>
            <person name="Era A."/>
            <person name="Ohbayashi R."/>
            <person name="Uzuka A."/>
            <person name="Nozaki H."/>
            <person name="Yoshikawa H."/>
            <person name="Miyagishima S.Y."/>
        </authorList>
    </citation>
    <scope>NUCLEOTIDE SEQUENCE [LARGE SCALE GENOMIC DNA]</scope>
    <source>
        <strain evidence="10 11">NIES-2499</strain>
    </source>
</reference>
<feature type="binding site" evidence="4">
    <location>
        <position position="672"/>
    </location>
    <ligand>
        <name>AMP</name>
        <dbReference type="ChEBI" id="CHEBI:456215"/>
    </ligand>
</feature>
<dbReference type="OrthoDB" id="568146at2759"/>
<dbReference type="GO" id="GO:0004114">
    <property type="term" value="F:3',5'-cyclic-nucleotide phosphodiesterase activity"/>
    <property type="evidence" value="ECO:0007669"/>
    <property type="project" value="InterPro"/>
</dbReference>
<dbReference type="EMBL" id="BEGY01000011">
    <property type="protein sequence ID" value="GAX75245.1"/>
    <property type="molecule type" value="Genomic_DNA"/>
</dbReference>
<evidence type="ECO:0000256" key="5">
    <source>
        <dbReference type="PIRSR" id="PIRSR623088-3"/>
    </source>
</evidence>
<dbReference type="PROSITE" id="PS51845">
    <property type="entry name" value="PDEASE_I_2"/>
    <property type="match status" value="1"/>
</dbReference>
<dbReference type="CDD" id="cd00077">
    <property type="entry name" value="HDc"/>
    <property type="match status" value="1"/>
</dbReference>
<dbReference type="STRING" id="1157962.A0A250WWS5"/>
<dbReference type="PANTHER" id="PTHR11347">
    <property type="entry name" value="CYCLIC NUCLEOTIDE PHOSPHODIESTERASE"/>
    <property type="match status" value="1"/>
</dbReference>
<evidence type="ECO:0000256" key="8">
    <source>
        <dbReference type="SAM" id="MobiDB-lite"/>
    </source>
</evidence>
<dbReference type="PROSITE" id="PS00126">
    <property type="entry name" value="PDEASE_I_1"/>
    <property type="match status" value="1"/>
</dbReference>
<dbReference type="Proteomes" id="UP000232323">
    <property type="component" value="Unassembled WGS sequence"/>
</dbReference>
<sequence>MSLDHGHQEFDVQAHAHILELVASPLWIYDCTIKRNLWGNSAAMELFGCREQEVFCVSQFDDRGVWAPEDVLTWTELNNNIQTEVQDGKKEIKLIVKSDRPAPGLLALAKGNIVVKALFKPLAITVLGVERVVSLVQIVEQHSADAEDNHLRMVEMCDNHPMFQFLFDINGNLLAANKRAMVNMTEHLGACRRYTLKSYLSMGESDGEVSTDDMYHEAMKVIFEEKKPCHRFPQLRASKRIPGKYRWVLYEMWPLTDPITQQPCALVCEQNITQVKSLEEQFRKQNQRLEEQLEEALAQRDMRHKSAIDIDTPADKTLKLLDKIMRGHEVAAKEAMELHDAIVRSGDLRQPVNFNEQVLEQSQSCLMDQEVGHSLIQLLSSRKTAVQERCEGDDGPTSSSGNHHVPSGEQVPDAQDIIQFTRNMPDDVMTMLFEVDSWQFDAFKLMDVTGGRPLSVLAHHLFKRYDLIDKFQLDEMRLVQFLLRIEEGYPSNPYHNRMHAADVLQSLHVLLCQGGLRQGNICDDLSMLSCYLAAIIHDYQHKGVNNDFLVRTGDNLAILYNDRSPMENHHLAATFQLLNSDQYNFLPKIQHKAMEAIRKQVIEMVLATDMKQHFAIHSMFQAKMQSLMGSSSTSAAAVASSRGSPQNSSPLLRVLDDDIRNLVLQLALKCADLGHLSSPRRVHKKWVHALEEELFRQGDCEKLSGLQVSPLMDREKHGITKSQVGFFDIVALPLFQSFAQTFVEASPMLEAVRNNYNMWREEAAMGPAPSLSQQQAARMMRPSK</sequence>
<dbReference type="EC" id="3.1.4.-" evidence="6"/>
<keyword evidence="11" id="KW-1185">Reference proteome</keyword>
<evidence type="ECO:0000256" key="4">
    <source>
        <dbReference type="PIRSR" id="PIRSR623088-2"/>
    </source>
</evidence>
<evidence type="ECO:0000256" key="2">
    <source>
        <dbReference type="ARBA" id="ARBA00022801"/>
    </source>
</evidence>
<protein>
    <recommendedName>
        <fullName evidence="6">Phosphodiesterase</fullName>
        <ecNumber evidence="6">3.1.4.-</ecNumber>
    </recommendedName>
</protein>
<gene>
    <name evidence="10" type="ORF">CEUSTIGMA_g2690.t1</name>
</gene>
<keyword evidence="1 5" id="KW-0479">Metal-binding</keyword>
<dbReference type="InterPro" id="IPR003607">
    <property type="entry name" value="HD/PDEase_dom"/>
</dbReference>
<evidence type="ECO:0000256" key="7">
    <source>
        <dbReference type="SAM" id="Coils"/>
    </source>
</evidence>
<feature type="domain" description="PDEase" evidence="9">
    <location>
        <begin position="406"/>
        <end position="766"/>
    </location>
</feature>
<dbReference type="GO" id="GO:0007165">
    <property type="term" value="P:signal transduction"/>
    <property type="evidence" value="ECO:0007669"/>
    <property type="project" value="InterPro"/>
</dbReference>
<comment type="similarity">
    <text evidence="6">Belongs to the cyclic nucleotide phosphodiesterase family.</text>
</comment>
<feature type="coiled-coil region" evidence="7">
    <location>
        <begin position="272"/>
        <end position="299"/>
    </location>
</feature>
<proteinExistence type="inferred from homology"/>
<name>A0A250WWS5_9CHLO</name>
<dbReference type="InterPro" id="IPR002073">
    <property type="entry name" value="PDEase_catalytic_dom"/>
</dbReference>
<feature type="binding site" evidence="5">
    <location>
        <position position="537"/>
    </location>
    <ligand>
        <name>Zn(2+)</name>
        <dbReference type="ChEBI" id="CHEBI:29105"/>
        <label>1</label>
    </ligand>
</feature>
<evidence type="ECO:0000259" key="9">
    <source>
        <dbReference type="PROSITE" id="PS51845"/>
    </source>
</evidence>
<dbReference type="InterPro" id="IPR036971">
    <property type="entry name" value="PDEase_catalytic_dom_sf"/>
</dbReference>
<comment type="cofactor">
    <cofactor evidence="6">
        <name>a divalent metal cation</name>
        <dbReference type="ChEBI" id="CHEBI:60240"/>
    </cofactor>
    <text evidence="6">Binds 2 divalent metal cations per subunit. Site 1 may preferentially bind zinc ions, while site 2 has a preference for magnesium and/or manganese ions.</text>
</comment>
<accession>A0A250WWS5</accession>
<keyword evidence="2 6" id="KW-0378">Hydrolase</keyword>
<feature type="binding site" evidence="5">
    <location>
        <position position="538"/>
    </location>
    <ligand>
        <name>Zn(2+)</name>
        <dbReference type="ChEBI" id="CHEBI:29105"/>
        <label>1</label>
    </ligand>
</feature>
<evidence type="ECO:0000313" key="10">
    <source>
        <dbReference type="EMBL" id="GAX75245.1"/>
    </source>
</evidence>
<dbReference type="Pfam" id="PF00233">
    <property type="entry name" value="PDEase_I"/>
    <property type="match status" value="1"/>
</dbReference>
<organism evidence="10 11">
    <name type="scientific">Chlamydomonas eustigma</name>
    <dbReference type="NCBI Taxonomy" id="1157962"/>
    <lineage>
        <taxon>Eukaryota</taxon>
        <taxon>Viridiplantae</taxon>
        <taxon>Chlorophyta</taxon>
        <taxon>core chlorophytes</taxon>
        <taxon>Chlorophyceae</taxon>
        <taxon>CS clade</taxon>
        <taxon>Chlamydomonadales</taxon>
        <taxon>Chlamydomonadaceae</taxon>
        <taxon>Chlamydomonas</taxon>
    </lineage>
</organism>
<feature type="binding site" evidence="4">
    <location>
        <position position="723"/>
    </location>
    <ligand>
        <name>AMP</name>
        <dbReference type="ChEBI" id="CHEBI:456215"/>
    </ligand>
</feature>
<comment type="caution">
    <text evidence="10">The sequence shown here is derived from an EMBL/GenBank/DDBJ whole genome shotgun (WGS) entry which is preliminary data.</text>
</comment>
<evidence type="ECO:0000256" key="1">
    <source>
        <dbReference type="ARBA" id="ARBA00022723"/>
    </source>
</evidence>
<dbReference type="InterPro" id="IPR023088">
    <property type="entry name" value="PDEase"/>
</dbReference>
<feature type="region of interest" description="Disordered" evidence="8">
    <location>
        <begin position="765"/>
        <end position="784"/>
    </location>
</feature>
<feature type="binding site" evidence="4">
    <location>
        <begin position="495"/>
        <end position="499"/>
    </location>
    <ligand>
        <name>AMP</name>
        <dbReference type="ChEBI" id="CHEBI:456215"/>
    </ligand>
</feature>
<dbReference type="AlphaFoldDB" id="A0A250WWS5"/>
<feature type="region of interest" description="Disordered" evidence="8">
    <location>
        <begin position="389"/>
        <end position="412"/>
    </location>
</feature>
<feature type="active site" description="Proton donor" evidence="3">
    <location>
        <position position="495"/>
    </location>
</feature>
<feature type="binding site" evidence="4">
    <location>
        <position position="538"/>
    </location>
    <ligand>
        <name>AMP</name>
        <dbReference type="ChEBI" id="CHEBI:456215"/>
    </ligand>
</feature>
<evidence type="ECO:0000256" key="6">
    <source>
        <dbReference type="RuleBase" id="RU363067"/>
    </source>
</evidence>
<evidence type="ECO:0000256" key="3">
    <source>
        <dbReference type="PIRSR" id="PIRSR623088-1"/>
    </source>
</evidence>
<dbReference type="SUPFAM" id="SSF109604">
    <property type="entry name" value="HD-domain/PDEase-like"/>
    <property type="match status" value="1"/>
</dbReference>
<feature type="binding site" evidence="5">
    <location>
        <position position="672"/>
    </location>
    <ligand>
        <name>Zn(2+)</name>
        <dbReference type="ChEBI" id="CHEBI:29105"/>
        <label>1</label>
    </ligand>
</feature>